<dbReference type="Gene3D" id="2.30.30.140">
    <property type="match status" value="1"/>
</dbReference>
<evidence type="ECO:0000313" key="1">
    <source>
        <dbReference type="EMBL" id="CAG5104107.1"/>
    </source>
</evidence>
<gene>
    <name evidence="1" type="ORF">OKIOD_LOCUS9862</name>
</gene>
<proteinExistence type="predicted"/>
<dbReference type="Proteomes" id="UP001158576">
    <property type="component" value="Chromosome 1"/>
</dbReference>
<organism evidence="1 2">
    <name type="scientific">Oikopleura dioica</name>
    <name type="common">Tunicate</name>
    <dbReference type="NCBI Taxonomy" id="34765"/>
    <lineage>
        <taxon>Eukaryota</taxon>
        <taxon>Metazoa</taxon>
        <taxon>Chordata</taxon>
        <taxon>Tunicata</taxon>
        <taxon>Appendicularia</taxon>
        <taxon>Copelata</taxon>
        <taxon>Oikopleuridae</taxon>
        <taxon>Oikopleura</taxon>
    </lineage>
</organism>
<evidence type="ECO:0000313" key="2">
    <source>
        <dbReference type="Proteomes" id="UP001158576"/>
    </source>
</evidence>
<reference evidence="1 2" key="1">
    <citation type="submission" date="2021-04" db="EMBL/GenBank/DDBJ databases">
        <authorList>
            <person name="Bliznina A."/>
        </authorList>
    </citation>
    <scope>NUCLEOTIDE SEQUENCE [LARGE SCALE GENOMIC DNA]</scope>
</reference>
<protein>
    <submittedName>
        <fullName evidence="1">Oidioi.mRNA.OKI2018_I69.chr1.g1097.t1.cds</fullName>
    </submittedName>
</protein>
<dbReference type="EMBL" id="OU015566">
    <property type="protein sequence ID" value="CAG5104107.1"/>
    <property type="molecule type" value="Genomic_DNA"/>
</dbReference>
<keyword evidence="2" id="KW-1185">Reference proteome</keyword>
<accession>A0ABN7SR49</accession>
<sequence length="110" mass="12852">MSSVEVLSQETQWRKIGQKCCEKNPAQKLEEGDEVEVFWRNQLDSEQNWFPGKISSINWDEFFVVDFCVAGKIETDVFEKNTFVSFPARIFEKRFMSGQSCGKPFLGRRI</sequence>
<name>A0ABN7SR49_OIKDI</name>